<protein>
    <recommendedName>
        <fullName evidence="1">Reverse transcriptase N-terminal domain-containing protein</fullName>
    </recommendedName>
</protein>
<feature type="domain" description="Reverse transcriptase N-terminal" evidence="1">
    <location>
        <begin position="16"/>
        <end position="52"/>
    </location>
</feature>
<keyword evidence="3" id="KW-1185">Reference proteome</keyword>
<accession>A0A7W7RPX3</accession>
<evidence type="ECO:0000313" key="2">
    <source>
        <dbReference type="EMBL" id="MBB4935976.1"/>
    </source>
</evidence>
<evidence type="ECO:0000313" key="3">
    <source>
        <dbReference type="Proteomes" id="UP000534286"/>
    </source>
</evidence>
<dbReference type="RefSeq" id="WP_184752256.1">
    <property type="nucleotide sequence ID" value="NZ_BAABEK010000084.1"/>
</dbReference>
<dbReference type="Proteomes" id="UP000534286">
    <property type="component" value="Unassembled WGS sequence"/>
</dbReference>
<dbReference type="InterPro" id="IPR025960">
    <property type="entry name" value="RVT_N"/>
</dbReference>
<comment type="caution">
    <text evidence="2">The sequence shown here is derived from an EMBL/GenBank/DDBJ whole genome shotgun (WGS) entry which is preliminary data.</text>
</comment>
<organism evidence="2 3">
    <name type="scientific">Streptosporangium album</name>
    <dbReference type="NCBI Taxonomy" id="47479"/>
    <lineage>
        <taxon>Bacteria</taxon>
        <taxon>Bacillati</taxon>
        <taxon>Actinomycetota</taxon>
        <taxon>Actinomycetes</taxon>
        <taxon>Streptosporangiales</taxon>
        <taxon>Streptosporangiaceae</taxon>
        <taxon>Streptosporangium</taxon>
    </lineage>
</organism>
<name>A0A7W7RPX3_9ACTN</name>
<gene>
    <name evidence="2" type="ORF">FHR32_000281</name>
</gene>
<sequence length="53" mass="6374">MVNGPEGSLCMDADRWERIDWRAQEEQVRRMRSRIFKAVQEGDRPKARNLQRT</sequence>
<dbReference type="AlphaFoldDB" id="A0A7W7RPX3"/>
<proteinExistence type="predicted"/>
<evidence type="ECO:0000259" key="1">
    <source>
        <dbReference type="Pfam" id="PF13655"/>
    </source>
</evidence>
<dbReference type="Pfam" id="PF13655">
    <property type="entry name" value="RVT_N"/>
    <property type="match status" value="1"/>
</dbReference>
<reference evidence="2 3" key="1">
    <citation type="submission" date="2020-08" db="EMBL/GenBank/DDBJ databases">
        <title>Sequencing the genomes of 1000 actinobacteria strains.</title>
        <authorList>
            <person name="Klenk H.-P."/>
        </authorList>
    </citation>
    <scope>NUCLEOTIDE SEQUENCE [LARGE SCALE GENOMIC DNA]</scope>
    <source>
        <strain evidence="2 3">DSM 43023</strain>
    </source>
</reference>
<dbReference type="EMBL" id="JACHJU010000001">
    <property type="protein sequence ID" value="MBB4935976.1"/>
    <property type="molecule type" value="Genomic_DNA"/>
</dbReference>